<dbReference type="InterPro" id="IPR036034">
    <property type="entry name" value="PDZ_sf"/>
</dbReference>
<accession>A0A1S8X5P0</accession>
<feature type="compositionally biased region" description="Basic and acidic residues" evidence="1">
    <location>
        <begin position="185"/>
        <end position="197"/>
    </location>
</feature>
<organism evidence="3 4">
    <name type="scientific">Opisthorchis viverrini</name>
    <name type="common">Southeast Asian liver fluke</name>
    <dbReference type="NCBI Taxonomy" id="6198"/>
    <lineage>
        <taxon>Eukaryota</taxon>
        <taxon>Metazoa</taxon>
        <taxon>Spiralia</taxon>
        <taxon>Lophotrochozoa</taxon>
        <taxon>Platyhelminthes</taxon>
        <taxon>Trematoda</taxon>
        <taxon>Digenea</taxon>
        <taxon>Opisthorchiida</taxon>
        <taxon>Opisthorchiata</taxon>
        <taxon>Opisthorchiidae</taxon>
        <taxon>Opisthorchis</taxon>
    </lineage>
</organism>
<keyword evidence="4" id="KW-1185">Reference proteome</keyword>
<protein>
    <submittedName>
        <fullName evidence="3">PDZ/DHR/GLGF domain protein</fullName>
    </submittedName>
</protein>
<evidence type="ECO:0000313" key="3">
    <source>
        <dbReference type="EMBL" id="OON21987.1"/>
    </source>
</evidence>
<dbReference type="InterPro" id="IPR001478">
    <property type="entry name" value="PDZ"/>
</dbReference>
<dbReference type="PROSITE" id="PS50106">
    <property type="entry name" value="PDZ"/>
    <property type="match status" value="1"/>
</dbReference>
<feature type="compositionally biased region" description="Polar residues" evidence="1">
    <location>
        <begin position="216"/>
        <end position="237"/>
    </location>
</feature>
<dbReference type="CDD" id="cd00136">
    <property type="entry name" value="PDZ_canonical"/>
    <property type="match status" value="1"/>
</dbReference>
<name>A0A1S8X5P0_OPIVI</name>
<proteinExistence type="predicted"/>
<feature type="compositionally biased region" description="Basic and acidic residues" evidence="1">
    <location>
        <begin position="37"/>
        <end position="48"/>
    </location>
</feature>
<dbReference type="Proteomes" id="UP000243686">
    <property type="component" value="Unassembled WGS sequence"/>
</dbReference>
<gene>
    <name evidence="3" type="ORF">X801_02115</name>
</gene>
<dbReference type="SUPFAM" id="SSF50156">
    <property type="entry name" value="PDZ domain-like"/>
    <property type="match status" value="1"/>
</dbReference>
<evidence type="ECO:0000256" key="1">
    <source>
        <dbReference type="SAM" id="MobiDB-lite"/>
    </source>
</evidence>
<dbReference type="EMBL" id="KV891925">
    <property type="protein sequence ID" value="OON21987.1"/>
    <property type="molecule type" value="Genomic_DNA"/>
</dbReference>
<feature type="domain" description="PDZ" evidence="2">
    <location>
        <begin position="351"/>
        <end position="417"/>
    </location>
</feature>
<evidence type="ECO:0000313" key="4">
    <source>
        <dbReference type="Proteomes" id="UP000243686"/>
    </source>
</evidence>
<feature type="region of interest" description="Disordered" evidence="1">
    <location>
        <begin position="1"/>
        <end position="72"/>
    </location>
</feature>
<dbReference type="AlphaFoldDB" id="A0A1S8X5P0"/>
<feature type="region of interest" description="Disordered" evidence="1">
    <location>
        <begin position="173"/>
        <end position="242"/>
    </location>
</feature>
<dbReference type="Gene3D" id="2.30.42.10">
    <property type="match status" value="1"/>
</dbReference>
<evidence type="ECO:0000259" key="2">
    <source>
        <dbReference type="PROSITE" id="PS50106"/>
    </source>
</evidence>
<feature type="non-terminal residue" evidence="3">
    <location>
        <position position="432"/>
    </location>
</feature>
<reference evidence="3 4" key="1">
    <citation type="submission" date="2015-03" db="EMBL/GenBank/DDBJ databases">
        <title>Draft genome of the nematode, Opisthorchis viverrini.</title>
        <authorList>
            <person name="Mitreva M."/>
        </authorList>
    </citation>
    <scope>NUCLEOTIDE SEQUENCE [LARGE SCALE GENOMIC DNA]</scope>
    <source>
        <strain evidence="3">Khon Kaen</strain>
    </source>
</reference>
<sequence length="432" mass="48257">MTETIQRNSYFFCPTPPTHPPSHSRSSGMQPRMGTKVGHDVLSDRSNDEWESSVPSPSFKMNAPKKVRRSSVNGTTRLERIVDWPQFRFRRKPTIPSGTKLSTPNILAPSSRQPVKAIHMNRLETGNESSSVPVVTKQSHAASIPSSTSSFGAVHDDKPMNVITPVRIATNPHVRRRYSAEEGFSDPKRPALRREPPDYTSNNEGISSAAVRNPVSKPSLSTTSTEQVISQPSNEPISRTKYRAGRFSAEAVLRSHKSYPALMTQSPREKRRSSFFLEIKRSARDTLNSLRKAFRGSTHSLQEAVELDHSVSINVKERVEDGQGFSGRSSLFCDKYFSQPLMNHDQAVLRNVTLSREDSSQPFGLYVVKSDQGFQITRLSEQVCTSPQKVLSCGDELVRVNGLDCKSLSTEAIRQLFHQCQSLSLTVKTVRK</sequence>